<comment type="caution">
    <text evidence="3">The sequence shown here is derived from an EMBL/GenBank/DDBJ whole genome shotgun (WGS) entry which is preliminary data.</text>
</comment>
<evidence type="ECO:0000259" key="2">
    <source>
        <dbReference type="Pfam" id="PF02719"/>
    </source>
</evidence>
<dbReference type="AlphaFoldDB" id="A0A6N7RTG6"/>
<proteinExistence type="inferred from homology"/>
<dbReference type="RefSeq" id="WP_154334926.1">
    <property type="nucleotide sequence ID" value="NZ_VTFY01000021.1"/>
</dbReference>
<dbReference type="EC" id="4.2.1.115" evidence="3"/>
<dbReference type="NCBIfam" id="TIGR03589">
    <property type="entry name" value="PseB"/>
    <property type="match status" value="1"/>
</dbReference>
<dbReference type="Proteomes" id="UP000438093">
    <property type="component" value="Unassembled WGS sequence"/>
</dbReference>
<comment type="similarity">
    <text evidence="1">Belongs to the polysaccharide synthase family.</text>
</comment>
<organism evidence="3 4">
    <name type="scientific">Eggerthella guodeyinii</name>
    <dbReference type="NCBI Taxonomy" id="2690837"/>
    <lineage>
        <taxon>Bacteria</taxon>
        <taxon>Bacillati</taxon>
        <taxon>Actinomycetota</taxon>
        <taxon>Coriobacteriia</taxon>
        <taxon>Eggerthellales</taxon>
        <taxon>Eggerthellaceae</taxon>
        <taxon>Eggerthella</taxon>
    </lineage>
</organism>
<keyword evidence="4" id="KW-1185">Reference proteome</keyword>
<dbReference type="InterPro" id="IPR051203">
    <property type="entry name" value="Polysaccharide_Synthase-Rel"/>
</dbReference>
<dbReference type="Pfam" id="PF02719">
    <property type="entry name" value="Polysacc_synt_2"/>
    <property type="match status" value="1"/>
</dbReference>
<dbReference type="SUPFAM" id="SSF51735">
    <property type="entry name" value="NAD(P)-binding Rossmann-fold domains"/>
    <property type="match status" value="1"/>
</dbReference>
<dbReference type="InterPro" id="IPR036291">
    <property type="entry name" value="NAD(P)-bd_dom_sf"/>
</dbReference>
<accession>A0A6N7RTG6</accession>
<dbReference type="InterPro" id="IPR003869">
    <property type="entry name" value="Polysac_CapD-like"/>
</dbReference>
<sequence>MLDGKTILVTGGTGSFGNAFTRYVLENYEPEKIIIYSRDEYKQFVMRNKLIALSKEAGVDYDSKLRFFIGDVRDEPRLRRAFKEVDYVVHAAALKQVPACEYNPAEAVKTNIDGAVGIINAALDSGVQKVIALSTDKAVNPVNLYGGTKLVSDKLFVAANAYRGQSGTTFSVVRYGNVAGSRGSVIPFFDNLVKNGATELPITDFRMTRFWISLDEGIELVIKALEEAQGGETYISKIPSFKVTDLATALAPNAKQIEVGIREGEKLHECMVPAADSMTTYEYDNNFVIYPHMEWCDLSTIDLRGGKKVARDFVYDSGTNTEWLSVDQLGKLVAAMDIHY</sequence>
<dbReference type="InterPro" id="IPR020025">
    <property type="entry name" value="PseB"/>
</dbReference>
<keyword evidence="3" id="KW-0456">Lyase</keyword>
<feature type="domain" description="Polysaccharide biosynthesis protein CapD-like" evidence="2">
    <location>
        <begin position="7"/>
        <end position="289"/>
    </location>
</feature>
<dbReference type="PANTHER" id="PTHR43318">
    <property type="entry name" value="UDP-N-ACETYLGLUCOSAMINE 4,6-DEHYDRATASE"/>
    <property type="match status" value="1"/>
</dbReference>
<evidence type="ECO:0000313" key="4">
    <source>
        <dbReference type="Proteomes" id="UP000438093"/>
    </source>
</evidence>
<gene>
    <name evidence="3" type="primary">pseB</name>
    <name evidence="3" type="ORF">GJG86_16450</name>
</gene>
<protein>
    <submittedName>
        <fullName evidence="3">UDP-N-acetylglucosamine 4,6-dehydratase (Inverting)</fullName>
        <ecNumber evidence="3">4.2.1.115</ecNumber>
    </submittedName>
</protein>
<dbReference type="PANTHER" id="PTHR43318:SF2">
    <property type="entry name" value="UDP-N-ACETYLGLUCOSAMINE 4,6-DEHYDRATASE (INVERTING)"/>
    <property type="match status" value="1"/>
</dbReference>
<reference evidence="4" key="1">
    <citation type="submission" date="2019-08" db="EMBL/GenBank/DDBJ databases">
        <title>Arthrobacter sp. nov., isolated from plateau pika and Tibetan wild ass.</title>
        <authorList>
            <person name="Ge Y."/>
        </authorList>
    </citation>
    <scope>NUCLEOTIDE SEQUENCE [LARGE SCALE GENOMIC DNA]</scope>
    <source>
        <strain evidence="4">HF-4214</strain>
    </source>
</reference>
<dbReference type="Gene3D" id="3.40.50.720">
    <property type="entry name" value="NAD(P)-binding Rossmann-like Domain"/>
    <property type="match status" value="1"/>
</dbReference>
<dbReference type="GO" id="GO:0016829">
    <property type="term" value="F:lyase activity"/>
    <property type="evidence" value="ECO:0007669"/>
    <property type="project" value="UniProtKB-KW"/>
</dbReference>
<dbReference type="CDD" id="cd05237">
    <property type="entry name" value="UDP_invert_4-6DH_SDR_e"/>
    <property type="match status" value="1"/>
</dbReference>
<evidence type="ECO:0000256" key="1">
    <source>
        <dbReference type="ARBA" id="ARBA00007430"/>
    </source>
</evidence>
<evidence type="ECO:0000313" key="3">
    <source>
        <dbReference type="EMBL" id="MRX84068.1"/>
    </source>
</evidence>
<name>A0A6N7RTG6_9ACTN</name>
<dbReference type="EMBL" id="VTFY01000021">
    <property type="protein sequence ID" value="MRX84068.1"/>
    <property type="molecule type" value="Genomic_DNA"/>
</dbReference>